<proteinExistence type="predicted"/>
<dbReference type="Proteomes" id="UP000308978">
    <property type="component" value="Unassembled WGS sequence"/>
</dbReference>
<dbReference type="InterPro" id="IPR036412">
    <property type="entry name" value="HAD-like_sf"/>
</dbReference>
<dbReference type="InterPro" id="IPR014937">
    <property type="entry name" value="DUF1810"/>
</dbReference>
<protein>
    <submittedName>
        <fullName evidence="1">DUF1810 domain-containing protein</fullName>
    </submittedName>
</protein>
<dbReference type="AlphaFoldDB" id="A0A4S4G3S0"/>
<evidence type="ECO:0000313" key="2">
    <source>
        <dbReference type="Proteomes" id="UP000308978"/>
    </source>
</evidence>
<name>A0A4S4G3S0_9ACTN</name>
<dbReference type="Pfam" id="PF18143">
    <property type="entry name" value="HAD_SAK_2"/>
    <property type="match status" value="1"/>
</dbReference>
<comment type="caution">
    <text evidence="1">The sequence shown here is derived from an EMBL/GenBank/DDBJ whole genome shotgun (WGS) entry which is preliminary data.</text>
</comment>
<dbReference type="Pfam" id="PF08837">
    <property type="entry name" value="DUF1810"/>
    <property type="match status" value="1"/>
</dbReference>
<evidence type="ECO:0000313" key="1">
    <source>
        <dbReference type="EMBL" id="THG37953.1"/>
    </source>
</evidence>
<dbReference type="RefSeq" id="WP_136433418.1">
    <property type="nucleotide sequence ID" value="NZ_CAJTBT010000003.1"/>
</dbReference>
<reference evidence="1 2" key="1">
    <citation type="submission" date="2019-04" db="EMBL/GenBank/DDBJ databases">
        <title>Microbes associate with the intestines of laboratory mice.</title>
        <authorList>
            <person name="Navarre W."/>
            <person name="Wong E."/>
            <person name="Huang K.C."/>
            <person name="Tropini C."/>
            <person name="Ng K."/>
            <person name="Yu B."/>
        </authorList>
    </citation>
    <scope>NUCLEOTIDE SEQUENCE [LARGE SCALE GENOMIC DNA]</scope>
    <source>
        <strain evidence="1 2">NM80_B27</strain>
    </source>
</reference>
<dbReference type="SUPFAM" id="SSF140736">
    <property type="entry name" value="Rv1873-like"/>
    <property type="match status" value="1"/>
</dbReference>
<sequence length="328" mass="36852">MAENENQGAVRFLEAQADGVYEQALAELRDGCKQGHWIWFVFPQVRGLGFSWAADYFGIGSWEEAEAYMADEVLSARLREAAQALLDLPGDDPAAVLGSIDALKVRSSMTLFELVSGAPEFPAVLERYYHGQRDDLTLEIVREFPVHNVLFLDFDGVMQPDYEKSHTLSPEEFTSLRHRVVEQYGDNGYLRLGNGDIAAALYDWTDEAVEGVQRIVGEGNARIVVSSSWRFYDDDDRLQHLLNLRGLGSYFDGALSRDYAVEREDAIKEYVEGHPRSVGQYVAVDDARLQGLDDHFVRIRGGSLKRVHAEKALLILQDEPEAKPIGRP</sequence>
<accession>A0A4S4G3S0</accession>
<dbReference type="EMBL" id="SSTJ01000003">
    <property type="protein sequence ID" value="THG37953.1"/>
    <property type="molecule type" value="Genomic_DNA"/>
</dbReference>
<dbReference type="Gene3D" id="1.25.40.380">
    <property type="entry name" value="Protein of unknown function DUF1810"/>
    <property type="match status" value="1"/>
</dbReference>
<organism evidence="1 2">
    <name type="scientific">Adlercreutzia caecimuris</name>
    <dbReference type="NCBI Taxonomy" id="671266"/>
    <lineage>
        <taxon>Bacteria</taxon>
        <taxon>Bacillati</taxon>
        <taxon>Actinomycetota</taxon>
        <taxon>Coriobacteriia</taxon>
        <taxon>Eggerthellales</taxon>
        <taxon>Eggerthellaceae</taxon>
        <taxon>Adlercreutzia</taxon>
    </lineage>
</organism>
<gene>
    <name evidence="1" type="ORF">E5986_03590</name>
</gene>
<dbReference type="SUPFAM" id="SSF56784">
    <property type="entry name" value="HAD-like"/>
    <property type="match status" value="1"/>
</dbReference>
<dbReference type="InterPro" id="IPR036287">
    <property type="entry name" value="Rv1873-like_sf"/>
</dbReference>